<feature type="domain" description="Ice-binding protein C-terminal" evidence="2">
    <location>
        <begin position="229"/>
        <end position="249"/>
    </location>
</feature>
<gene>
    <name evidence="3" type="ORF">GCM10009114_34730</name>
</gene>
<feature type="chain" id="PRO_5045036745" description="Ice-binding protein C-terminal domain-containing protein" evidence="1">
    <location>
        <begin position="27"/>
        <end position="251"/>
    </location>
</feature>
<accession>A0ABN1LSK0</accession>
<proteinExistence type="predicted"/>
<name>A0ABN1LSK0_9ALTE</name>
<dbReference type="Pfam" id="PF07589">
    <property type="entry name" value="PEP-CTERM"/>
    <property type="match status" value="1"/>
</dbReference>
<comment type="caution">
    <text evidence="3">The sequence shown here is derived from an EMBL/GenBank/DDBJ whole genome shotgun (WGS) entry which is preliminary data.</text>
</comment>
<protein>
    <recommendedName>
        <fullName evidence="2">Ice-binding protein C-terminal domain-containing protein</fullName>
    </recommendedName>
</protein>
<dbReference type="Proteomes" id="UP001500359">
    <property type="component" value="Unassembled WGS sequence"/>
</dbReference>
<sequence>MKSKLINFTGATMLLLATCLNSVANAAIINVGVIADDGVNVVAAYLDAFADINVTAAIQGSSNVTGVGDLSGFDAVFVWTNSAPSDAVAWGDILRDYSDVGGGIVMNTYGMSMPWAIQGGITDNGYAPFSIAGNTNTTGSLVATMADSLFNNVDLTQLAYWNNSNYADPTLSAGATLLATDGNGVNMIARNASQNIIAMNIYPGNQSNDEYWQLAANALQQVAGNVNDIPEPTTLAIFALGLFGLATRRAK</sequence>
<keyword evidence="4" id="KW-1185">Reference proteome</keyword>
<evidence type="ECO:0000259" key="2">
    <source>
        <dbReference type="Pfam" id="PF07589"/>
    </source>
</evidence>
<evidence type="ECO:0000313" key="4">
    <source>
        <dbReference type="Proteomes" id="UP001500359"/>
    </source>
</evidence>
<feature type="signal peptide" evidence="1">
    <location>
        <begin position="1"/>
        <end position="26"/>
    </location>
</feature>
<dbReference type="EMBL" id="BAAAFD010000014">
    <property type="protein sequence ID" value="GAA0859825.1"/>
    <property type="molecule type" value="Genomic_DNA"/>
</dbReference>
<dbReference type="RefSeq" id="WP_343862289.1">
    <property type="nucleotide sequence ID" value="NZ_BAAAFD010000014.1"/>
</dbReference>
<organism evidence="3 4">
    <name type="scientific">Aliiglaciecola litoralis</name>
    <dbReference type="NCBI Taxonomy" id="582857"/>
    <lineage>
        <taxon>Bacteria</taxon>
        <taxon>Pseudomonadati</taxon>
        <taxon>Pseudomonadota</taxon>
        <taxon>Gammaproteobacteria</taxon>
        <taxon>Alteromonadales</taxon>
        <taxon>Alteromonadaceae</taxon>
        <taxon>Aliiglaciecola</taxon>
    </lineage>
</organism>
<dbReference type="NCBIfam" id="TIGR02595">
    <property type="entry name" value="PEP_CTERM"/>
    <property type="match status" value="1"/>
</dbReference>
<evidence type="ECO:0000313" key="3">
    <source>
        <dbReference type="EMBL" id="GAA0859825.1"/>
    </source>
</evidence>
<reference evidence="3 4" key="1">
    <citation type="journal article" date="2019" name="Int. J. Syst. Evol. Microbiol.">
        <title>The Global Catalogue of Microorganisms (GCM) 10K type strain sequencing project: providing services to taxonomists for standard genome sequencing and annotation.</title>
        <authorList>
            <consortium name="The Broad Institute Genomics Platform"/>
            <consortium name="The Broad Institute Genome Sequencing Center for Infectious Disease"/>
            <person name="Wu L."/>
            <person name="Ma J."/>
        </authorList>
    </citation>
    <scope>NUCLEOTIDE SEQUENCE [LARGE SCALE GENOMIC DNA]</scope>
    <source>
        <strain evidence="3 4">JCM 15896</strain>
    </source>
</reference>
<evidence type="ECO:0000256" key="1">
    <source>
        <dbReference type="SAM" id="SignalP"/>
    </source>
</evidence>
<dbReference type="InterPro" id="IPR013424">
    <property type="entry name" value="Ice-binding_C"/>
</dbReference>
<keyword evidence="1" id="KW-0732">Signal</keyword>